<evidence type="ECO:0000313" key="1">
    <source>
        <dbReference type="EMBL" id="KNF01991.1"/>
    </source>
</evidence>
<dbReference type="Proteomes" id="UP000054564">
    <property type="component" value="Unassembled WGS sequence"/>
</dbReference>
<reference evidence="2" key="1">
    <citation type="submission" date="2014-03" db="EMBL/GenBank/DDBJ databases">
        <title>The Genome Sequence of Puccinia striiformis f. sp. tritici PST-78.</title>
        <authorList>
            <consortium name="The Broad Institute Genome Sequencing Platform"/>
            <person name="Cuomo C."/>
            <person name="Hulbert S."/>
            <person name="Chen X."/>
            <person name="Walker B."/>
            <person name="Young S.K."/>
            <person name="Zeng Q."/>
            <person name="Gargeya S."/>
            <person name="Fitzgerald M."/>
            <person name="Haas B."/>
            <person name="Abouelleil A."/>
            <person name="Alvarado L."/>
            <person name="Arachchi H.M."/>
            <person name="Berlin A.M."/>
            <person name="Chapman S.B."/>
            <person name="Goldberg J."/>
            <person name="Griggs A."/>
            <person name="Gujja S."/>
            <person name="Hansen M."/>
            <person name="Howarth C."/>
            <person name="Imamovic A."/>
            <person name="Larimer J."/>
            <person name="McCowan C."/>
            <person name="Montmayeur A."/>
            <person name="Murphy C."/>
            <person name="Neiman D."/>
            <person name="Pearson M."/>
            <person name="Priest M."/>
            <person name="Roberts A."/>
            <person name="Saif S."/>
            <person name="Shea T."/>
            <person name="Sisk P."/>
            <person name="Sykes S."/>
            <person name="Wortman J."/>
            <person name="Nusbaum C."/>
            <person name="Birren B."/>
        </authorList>
    </citation>
    <scope>NUCLEOTIDE SEQUENCE [LARGE SCALE GENOMIC DNA]</scope>
    <source>
        <strain evidence="2">race PST-78</strain>
    </source>
</reference>
<accession>A0A0L0VRU8</accession>
<evidence type="ECO:0000313" key="2">
    <source>
        <dbReference type="Proteomes" id="UP000054564"/>
    </source>
</evidence>
<sequence length="230" mass="25817">MRPLGPNHIWSVVWDDRLEQYGISIYAVIDMWSRKILGMYAHPIPGDPIHVGINFLNLAAASGGVPITIVTNDATGTMDLARYQIELTQIYGPTPLDQYSTQQHFTAAASTYRIDSFWSRLRTEYHGHAINSIRNQIEQGKYNPENHIHRHVNPSCTLRANALANRLALQAPVYVHLATIVSNSFRPMGIQPQRAQITGQPWDVIGHSPKCLLDPSNISSHESNYPDTNQ</sequence>
<protein>
    <recommendedName>
        <fullName evidence="3">Integrase catalytic domain-containing protein</fullName>
    </recommendedName>
</protein>
<dbReference type="AlphaFoldDB" id="A0A0L0VRU8"/>
<keyword evidence="2" id="KW-1185">Reference proteome</keyword>
<gene>
    <name evidence="1" type="ORF">PSTG_04815</name>
</gene>
<dbReference type="PANTHER" id="PTHR46177">
    <property type="entry name" value="INTEGRASE CATALYTIC DOMAIN-CONTAINING PROTEIN"/>
    <property type="match status" value="1"/>
</dbReference>
<evidence type="ECO:0008006" key="3">
    <source>
        <dbReference type="Google" id="ProtNLM"/>
    </source>
</evidence>
<dbReference type="EMBL" id="AJIL01000026">
    <property type="protein sequence ID" value="KNF01991.1"/>
    <property type="molecule type" value="Genomic_DNA"/>
</dbReference>
<dbReference type="PANTHER" id="PTHR46177:SF1">
    <property type="entry name" value="INTEGRASE CATALYTIC DOMAIN-CONTAINING PROTEIN"/>
    <property type="match status" value="1"/>
</dbReference>
<organism evidence="1 2">
    <name type="scientific">Puccinia striiformis f. sp. tritici PST-78</name>
    <dbReference type="NCBI Taxonomy" id="1165861"/>
    <lineage>
        <taxon>Eukaryota</taxon>
        <taxon>Fungi</taxon>
        <taxon>Dikarya</taxon>
        <taxon>Basidiomycota</taxon>
        <taxon>Pucciniomycotina</taxon>
        <taxon>Pucciniomycetes</taxon>
        <taxon>Pucciniales</taxon>
        <taxon>Pucciniaceae</taxon>
        <taxon>Puccinia</taxon>
    </lineage>
</organism>
<name>A0A0L0VRU8_9BASI</name>
<comment type="caution">
    <text evidence="1">The sequence shown here is derived from an EMBL/GenBank/DDBJ whole genome shotgun (WGS) entry which is preliminary data.</text>
</comment>
<proteinExistence type="predicted"/>